<accession>A0AAU9XSL1</accession>
<reference evidence="1 2" key="1">
    <citation type="submission" date="2022-05" db="EMBL/GenBank/DDBJ databases">
        <authorList>
            <consortium name="Genoscope - CEA"/>
            <person name="William W."/>
        </authorList>
    </citation>
    <scope>NUCLEOTIDE SEQUENCE [LARGE SCALE GENOMIC DNA]</scope>
</reference>
<dbReference type="Proteomes" id="UP001159428">
    <property type="component" value="Unassembled WGS sequence"/>
</dbReference>
<keyword evidence="2" id="KW-1185">Reference proteome</keyword>
<comment type="caution">
    <text evidence="1">The sequence shown here is derived from an EMBL/GenBank/DDBJ whole genome shotgun (WGS) entry which is preliminary data.</text>
</comment>
<evidence type="ECO:0000313" key="1">
    <source>
        <dbReference type="EMBL" id="CAH3156537.1"/>
    </source>
</evidence>
<gene>
    <name evidence="1" type="ORF">PMEA_00029555</name>
</gene>
<proteinExistence type="predicted"/>
<organism evidence="1 2">
    <name type="scientific">Pocillopora meandrina</name>
    <dbReference type="NCBI Taxonomy" id="46732"/>
    <lineage>
        <taxon>Eukaryota</taxon>
        <taxon>Metazoa</taxon>
        <taxon>Cnidaria</taxon>
        <taxon>Anthozoa</taxon>
        <taxon>Hexacorallia</taxon>
        <taxon>Scleractinia</taxon>
        <taxon>Astrocoeniina</taxon>
        <taxon>Pocilloporidae</taxon>
        <taxon>Pocillopora</taxon>
    </lineage>
</organism>
<dbReference type="EMBL" id="CALNXJ010000061">
    <property type="protein sequence ID" value="CAH3156537.1"/>
    <property type="molecule type" value="Genomic_DNA"/>
</dbReference>
<sequence length="169" mass="19537">MPHLSEGSFHNEYFPTISVLPRSSQFENYPLNMAGEISSASEDLGWELEINDQTVLHTWRRPAQRTMSYSEPAPVEPEGRVRTWSLHNMEEKRSRGQETMHKVRAYPSRLQFPEQSLKNLREEGSLSSLGHTSEAFRSRSSLVMSLVDNYDSQIVLNFFHPKSLLKLKK</sequence>
<name>A0AAU9XSL1_9CNID</name>
<evidence type="ECO:0000313" key="2">
    <source>
        <dbReference type="Proteomes" id="UP001159428"/>
    </source>
</evidence>
<dbReference type="AlphaFoldDB" id="A0AAU9XSL1"/>
<protein>
    <submittedName>
        <fullName evidence="1">Uncharacterized protein</fullName>
    </submittedName>
</protein>